<protein>
    <submittedName>
        <fullName evidence="1">Uncharacterized protein</fullName>
    </submittedName>
</protein>
<reference evidence="1" key="2">
    <citation type="journal article" date="2015" name="Fish Shellfish Immunol.">
        <title>Early steps in the European eel (Anguilla anguilla)-Vibrio vulnificus interaction in the gills: Role of the RtxA13 toxin.</title>
        <authorList>
            <person name="Callol A."/>
            <person name="Pajuelo D."/>
            <person name="Ebbesson L."/>
            <person name="Teles M."/>
            <person name="MacKenzie S."/>
            <person name="Amaro C."/>
        </authorList>
    </citation>
    <scope>NUCLEOTIDE SEQUENCE</scope>
</reference>
<sequence length="77" mass="9411">MFFFLRGQYFWHKIDSIDEPQMERDNVSNLVPYSQGHDSHLYIYKDYIRIQKANENIRTKIRVAQQEILILLFFTNL</sequence>
<name>A0A0E9Q496_ANGAN</name>
<proteinExistence type="predicted"/>
<dbReference type="EMBL" id="GBXM01097255">
    <property type="protein sequence ID" value="JAH11322.1"/>
    <property type="molecule type" value="Transcribed_RNA"/>
</dbReference>
<accession>A0A0E9Q496</accession>
<reference evidence="1" key="1">
    <citation type="submission" date="2014-11" db="EMBL/GenBank/DDBJ databases">
        <authorList>
            <person name="Amaro Gonzalez C."/>
        </authorList>
    </citation>
    <scope>NUCLEOTIDE SEQUENCE</scope>
</reference>
<dbReference type="AlphaFoldDB" id="A0A0E9Q496"/>
<organism evidence="1">
    <name type="scientific">Anguilla anguilla</name>
    <name type="common">European freshwater eel</name>
    <name type="synonym">Muraena anguilla</name>
    <dbReference type="NCBI Taxonomy" id="7936"/>
    <lineage>
        <taxon>Eukaryota</taxon>
        <taxon>Metazoa</taxon>
        <taxon>Chordata</taxon>
        <taxon>Craniata</taxon>
        <taxon>Vertebrata</taxon>
        <taxon>Euteleostomi</taxon>
        <taxon>Actinopterygii</taxon>
        <taxon>Neopterygii</taxon>
        <taxon>Teleostei</taxon>
        <taxon>Anguilliformes</taxon>
        <taxon>Anguillidae</taxon>
        <taxon>Anguilla</taxon>
    </lineage>
</organism>
<evidence type="ECO:0000313" key="1">
    <source>
        <dbReference type="EMBL" id="JAH11322.1"/>
    </source>
</evidence>